<dbReference type="AlphaFoldDB" id="A0A2N5C7F3"/>
<proteinExistence type="inferred from homology"/>
<evidence type="ECO:0000256" key="1">
    <source>
        <dbReference type="ARBA" id="ARBA00006987"/>
    </source>
</evidence>
<dbReference type="OrthoDB" id="8678477at2"/>
<comment type="caution">
    <text evidence="2">The sequence shown here is derived from an EMBL/GenBank/DDBJ whole genome shotgun (WGS) entry which is preliminary data.</text>
</comment>
<accession>A0A2N5C7F3</accession>
<dbReference type="Proteomes" id="UP000234341">
    <property type="component" value="Unassembled WGS sequence"/>
</dbReference>
<reference evidence="2 3" key="1">
    <citation type="submission" date="2017-12" db="EMBL/GenBank/DDBJ databases">
        <title>Genome sequence of the active heterotrophic nitrifier-denitrifier, Cupriavidus pauculus UM1.</title>
        <authorList>
            <person name="Putonti C."/>
            <person name="Castignetti D."/>
        </authorList>
    </citation>
    <scope>NUCLEOTIDE SEQUENCE [LARGE SCALE GENOMIC DNA]</scope>
    <source>
        <strain evidence="2 3">UM1</strain>
    </source>
</reference>
<protein>
    <submittedName>
        <fullName evidence="2">Tripartite tricarboxylate transporter substrate binding protein</fullName>
    </submittedName>
</protein>
<dbReference type="Gene3D" id="3.40.190.10">
    <property type="entry name" value="Periplasmic binding protein-like II"/>
    <property type="match status" value="1"/>
</dbReference>
<evidence type="ECO:0000313" key="2">
    <source>
        <dbReference type="EMBL" id="PLP98148.1"/>
    </source>
</evidence>
<dbReference type="Gene3D" id="3.40.190.150">
    <property type="entry name" value="Bordetella uptake gene, domain 1"/>
    <property type="match status" value="1"/>
</dbReference>
<gene>
    <name evidence="2" type="ORF">CYJ10_23815</name>
</gene>
<dbReference type="PANTHER" id="PTHR42928">
    <property type="entry name" value="TRICARBOXYLATE-BINDING PROTEIN"/>
    <property type="match status" value="1"/>
</dbReference>
<dbReference type="PIRSF" id="PIRSF017082">
    <property type="entry name" value="YflP"/>
    <property type="match status" value="1"/>
</dbReference>
<dbReference type="EMBL" id="PJRP01000013">
    <property type="protein sequence ID" value="PLP98148.1"/>
    <property type="molecule type" value="Genomic_DNA"/>
</dbReference>
<name>A0A2N5C7F3_9BURK</name>
<dbReference type="InterPro" id="IPR005064">
    <property type="entry name" value="BUG"/>
</dbReference>
<dbReference type="PANTHER" id="PTHR42928:SF5">
    <property type="entry name" value="BLR1237 PROTEIN"/>
    <property type="match status" value="1"/>
</dbReference>
<dbReference type="SUPFAM" id="SSF53850">
    <property type="entry name" value="Periplasmic binding protein-like II"/>
    <property type="match status" value="1"/>
</dbReference>
<dbReference type="InterPro" id="IPR042100">
    <property type="entry name" value="Bug_dom1"/>
</dbReference>
<dbReference type="Pfam" id="PF03401">
    <property type="entry name" value="TctC"/>
    <property type="match status" value="1"/>
</dbReference>
<sequence length="363" mass="39212">MRSDLLAAIERISTRLDRARPAGLQWLRRWMARRGRALVAGALMVVHPAWAAYPDQPITIVVPYPPGGPADLIARPLGARLQKRLGTSVVLDYKPGAGGQIALRYVQRARNDGYTLVLALAAYAIGPLVSQSAGYDPVKDFQPVSLIAKQPLVLYVGANSGFRSVSDLTARAKAHPDRVTVASSGYGNTSHLAIEMFSQAAGIRVAHVPYHGGVQAMAAAMSGDVDAVFAGADGLRYVRSGKLRALAIANDTRLALAPDTPTFTDAGVPNMFVTGWYGLLAPKDTPGDRVETLDRAIQQVLAELTLNEMLTGYGFKMLHAGPADFQAFIEQELARWKRLIIDRHIVPDQIDIRTDKTSGGVRR</sequence>
<dbReference type="CDD" id="cd07012">
    <property type="entry name" value="PBP2_Bug_TTT"/>
    <property type="match status" value="1"/>
</dbReference>
<organism evidence="2 3">
    <name type="scientific">Cupriavidus pauculus</name>
    <dbReference type="NCBI Taxonomy" id="82633"/>
    <lineage>
        <taxon>Bacteria</taxon>
        <taxon>Pseudomonadati</taxon>
        <taxon>Pseudomonadota</taxon>
        <taxon>Betaproteobacteria</taxon>
        <taxon>Burkholderiales</taxon>
        <taxon>Burkholderiaceae</taxon>
        <taxon>Cupriavidus</taxon>
    </lineage>
</organism>
<evidence type="ECO:0000313" key="3">
    <source>
        <dbReference type="Proteomes" id="UP000234341"/>
    </source>
</evidence>
<comment type="similarity">
    <text evidence="1">Belongs to the UPF0065 (bug) family.</text>
</comment>